<keyword evidence="2" id="KW-0548">Nucleotidyltransferase</keyword>
<evidence type="ECO:0000256" key="2">
    <source>
        <dbReference type="ARBA" id="ARBA00022695"/>
    </source>
</evidence>
<feature type="non-terminal residue" evidence="5">
    <location>
        <position position="1"/>
    </location>
</feature>
<keyword evidence="1" id="KW-0808">Transferase</keyword>
<reference evidence="5" key="1">
    <citation type="journal article" date="2014" name="PLoS ONE">
        <title>Transcriptome-Based Identification of ABC Transporters in the Western Tarnished Plant Bug Lygus hesperus.</title>
        <authorList>
            <person name="Hull J.J."/>
            <person name="Chaney K."/>
            <person name="Geib S.M."/>
            <person name="Fabrick J.A."/>
            <person name="Brent C.S."/>
            <person name="Walsh D."/>
            <person name="Lavine L.C."/>
        </authorList>
    </citation>
    <scope>NUCLEOTIDE SEQUENCE</scope>
</reference>
<reference evidence="5" key="2">
    <citation type="submission" date="2014-07" db="EMBL/GenBank/DDBJ databases">
        <authorList>
            <person name="Hull J."/>
        </authorList>
    </citation>
    <scope>NUCLEOTIDE SEQUENCE</scope>
</reference>
<feature type="non-terminal residue" evidence="5">
    <location>
        <position position="195"/>
    </location>
</feature>
<dbReference type="InterPro" id="IPR050951">
    <property type="entry name" value="Retrovirus_Pol_polyprotein"/>
</dbReference>
<dbReference type="PANTHER" id="PTHR37984">
    <property type="entry name" value="PROTEIN CBG26694"/>
    <property type="match status" value="1"/>
</dbReference>
<name>A0A0A9XYY0_LYGHE</name>
<evidence type="ECO:0000256" key="1">
    <source>
        <dbReference type="ARBA" id="ARBA00022679"/>
    </source>
</evidence>
<evidence type="ECO:0000256" key="4">
    <source>
        <dbReference type="ARBA" id="ARBA00022759"/>
    </source>
</evidence>
<dbReference type="AlphaFoldDB" id="A0A0A9XYY0"/>
<dbReference type="InterPro" id="IPR021109">
    <property type="entry name" value="Peptidase_aspartic_dom_sf"/>
</dbReference>
<accession>A0A0A9XYY0</accession>
<dbReference type="GO" id="GO:0004519">
    <property type="term" value="F:endonuclease activity"/>
    <property type="evidence" value="ECO:0007669"/>
    <property type="project" value="UniProtKB-KW"/>
</dbReference>
<organism evidence="5">
    <name type="scientific">Lygus hesperus</name>
    <name type="common">Western plant bug</name>
    <dbReference type="NCBI Taxonomy" id="30085"/>
    <lineage>
        <taxon>Eukaryota</taxon>
        <taxon>Metazoa</taxon>
        <taxon>Ecdysozoa</taxon>
        <taxon>Arthropoda</taxon>
        <taxon>Hexapoda</taxon>
        <taxon>Insecta</taxon>
        <taxon>Pterygota</taxon>
        <taxon>Neoptera</taxon>
        <taxon>Paraneoptera</taxon>
        <taxon>Hemiptera</taxon>
        <taxon>Heteroptera</taxon>
        <taxon>Panheteroptera</taxon>
        <taxon>Cimicomorpha</taxon>
        <taxon>Miridae</taxon>
        <taxon>Mirini</taxon>
        <taxon>Lygus</taxon>
    </lineage>
</organism>
<keyword evidence="4" id="KW-0255">Endonuclease</keyword>
<dbReference type="SUPFAM" id="SSF50630">
    <property type="entry name" value="Acid proteases"/>
    <property type="match status" value="1"/>
</dbReference>
<sequence length="195" mass="21488">ESEVSSEEDNFLNNVKTTGNKIMLKVKLNDVEVDMLYDVGSAKSVINRKLWAELGKPELYPCTSLVGYTGVEIETLGEIHVQVHVFDRTLALTAVVVKKHNVPLFGLDWALKFDVPMPKGARICSLQTNGSKKDSNKISSLDSIPSKYPNILGEGLGTMKGYKARIQLKDGARPKAFRHRSVPFTLKDKVDKGGG</sequence>
<dbReference type="Gene3D" id="2.40.70.10">
    <property type="entry name" value="Acid Proteases"/>
    <property type="match status" value="1"/>
</dbReference>
<gene>
    <name evidence="5" type="ORF">CM83_50025</name>
</gene>
<protein>
    <submittedName>
        <fullName evidence="5">Uncharacterized protein K02A2.6</fullName>
    </submittedName>
</protein>
<evidence type="ECO:0000313" key="5">
    <source>
        <dbReference type="EMBL" id="JAG25094.1"/>
    </source>
</evidence>
<proteinExistence type="predicted"/>
<keyword evidence="4" id="KW-0378">Hydrolase</keyword>
<evidence type="ECO:0000256" key="3">
    <source>
        <dbReference type="ARBA" id="ARBA00022722"/>
    </source>
</evidence>
<keyword evidence="3" id="KW-0540">Nuclease</keyword>
<dbReference type="EMBL" id="GBHO01018510">
    <property type="protein sequence ID" value="JAG25094.1"/>
    <property type="molecule type" value="Transcribed_RNA"/>
</dbReference>
<dbReference type="GO" id="GO:0016779">
    <property type="term" value="F:nucleotidyltransferase activity"/>
    <property type="evidence" value="ECO:0007669"/>
    <property type="project" value="UniProtKB-KW"/>
</dbReference>
<dbReference type="PANTHER" id="PTHR37984:SF5">
    <property type="entry name" value="PROTEIN NYNRIN-LIKE"/>
    <property type="match status" value="1"/>
</dbReference>